<reference evidence="1 2" key="1">
    <citation type="submission" date="2018-03" db="EMBL/GenBank/DDBJ databases">
        <title>Draft Genome Sequences of the Obligatory Marine Myxobacteria Enhygromyxa salina SWB005.</title>
        <authorList>
            <person name="Poehlein A."/>
            <person name="Moghaddam J.A."/>
            <person name="Harms H."/>
            <person name="Alanjari M."/>
            <person name="Koenig G.M."/>
            <person name="Daniel R."/>
            <person name="Schaeberle T.F."/>
        </authorList>
    </citation>
    <scope>NUCLEOTIDE SEQUENCE [LARGE SCALE GENOMIC DNA]</scope>
    <source>
        <strain evidence="1 2">SWB005</strain>
    </source>
</reference>
<sequence length="308" mass="34430">MWWSYIPTLPPKFFESLKEVDGPTKITPEDVDALTREELRSLRSALQNYVEHRKCARQAEAMYYYHEKLLTDVVVPRVERTDNLEAAPDRLDDGIFHVVEKLALGKVERAILMQCAPYIHRRMKEIVAGAPLAPASDSEIEQVGYFGSAAVESVDGMTMAEVKSKQKAGILRAEFRRNHMTNAAVQIIRGIPNTANVHVDWKHPGLERGGSPGDMMSILRTIKDEMRVGLAVVKRIRNLLGTSAAEGVEKPAMQLNDYISSLQQTDGTLYTVDYERGSESANVDYARSVELATLREIWPARGSAASEE</sequence>
<comment type="caution">
    <text evidence="1">The sequence shown here is derived from an EMBL/GenBank/DDBJ whole genome shotgun (WGS) entry which is preliminary data.</text>
</comment>
<protein>
    <submittedName>
        <fullName evidence="1">Uncharacterized protein</fullName>
    </submittedName>
</protein>
<gene>
    <name evidence="1" type="ORF">ENSA5_11840</name>
</gene>
<evidence type="ECO:0000313" key="2">
    <source>
        <dbReference type="Proteomes" id="UP000237968"/>
    </source>
</evidence>
<organism evidence="1 2">
    <name type="scientific">Enhygromyxa salina</name>
    <dbReference type="NCBI Taxonomy" id="215803"/>
    <lineage>
        <taxon>Bacteria</taxon>
        <taxon>Pseudomonadati</taxon>
        <taxon>Myxococcota</taxon>
        <taxon>Polyangia</taxon>
        <taxon>Nannocystales</taxon>
        <taxon>Nannocystaceae</taxon>
        <taxon>Enhygromyxa</taxon>
    </lineage>
</organism>
<dbReference type="Proteomes" id="UP000237968">
    <property type="component" value="Unassembled WGS sequence"/>
</dbReference>
<evidence type="ECO:0000313" key="1">
    <source>
        <dbReference type="EMBL" id="PRQ04001.1"/>
    </source>
</evidence>
<keyword evidence="2" id="KW-1185">Reference proteome</keyword>
<proteinExistence type="predicted"/>
<dbReference type="AlphaFoldDB" id="A0A2S9YG28"/>
<name>A0A2S9YG28_9BACT</name>
<dbReference type="EMBL" id="PVNK01000066">
    <property type="protein sequence ID" value="PRQ04001.1"/>
    <property type="molecule type" value="Genomic_DNA"/>
</dbReference>
<accession>A0A2S9YG28</accession>